<gene>
    <name evidence="2" type="ORF">Lery_0288</name>
</gene>
<dbReference type="PATRIC" id="fig|448.7.peg.301"/>
<keyword evidence="1" id="KW-1133">Transmembrane helix</keyword>
<organism evidence="2 3">
    <name type="scientific">Legionella erythra</name>
    <dbReference type="NCBI Taxonomy" id="448"/>
    <lineage>
        <taxon>Bacteria</taxon>
        <taxon>Pseudomonadati</taxon>
        <taxon>Pseudomonadota</taxon>
        <taxon>Gammaproteobacteria</taxon>
        <taxon>Legionellales</taxon>
        <taxon>Legionellaceae</taxon>
        <taxon>Legionella</taxon>
    </lineage>
</organism>
<keyword evidence="1" id="KW-0472">Membrane</keyword>
<keyword evidence="1" id="KW-0812">Transmembrane</keyword>
<dbReference type="NCBIfam" id="TIGR02532">
    <property type="entry name" value="IV_pilin_GFxxxE"/>
    <property type="match status" value="1"/>
</dbReference>
<name>A0A0W0TVE1_LEGER</name>
<accession>A0A0W0TVE1</accession>
<feature type="transmembrane region" description="Helical" evidence="1">
    <location>
        <begin position="12"/>
        <end position="31"/>
    </location>
</feature>
<sequence>MTRQTGFTLVEIMIGLLLGSILLGTLFNHYLMTRRHEAFFHQQATANYDVHMIVDLLQDNIRQAGFTPCAGIGWLTARDRRDKPQSLAAITLSGVPENHLTIKRMSEDFAAVNRILSPFHLLVEARQGLSPNHSILIADCFHAEVVTIERIKPHGQSLCELTLKNALRFPYTPPAYVGAWLEEQFFVQKNKAGEPALFYQSRHAEELSAAIHSFFARLKVGTKGQMLMVKLELSENQHVTFNTTVRIP</sequence>
<evidence type="ECO:0000313" key="2">
    <source>
        <dbReference type="EMBL" id="KTC99387.1"/>
    </source>
</evidence>
<dbReference type="OrthoDB" id="5652980at2"/>
<reference evidence="2 3" key="1">
    <citation type="submission" date="2015-11" db="EMBL/GenBank/DDBJ databases">
        <title>Genomic analysis of 38 Legionella species identifies large and diverse effector repertoires.</title>
        <authorList>
            <person name="Burstein D."/>
            <person name="Amaro F."/>
            <person name="Zusman T."/>
            <person name="Lifshitz Z."/>
            <person name="Cohen O."/>
            <person name="Gilbert J.A."/>
            <person name="Pupko T."/>
            <person name="Shuman H.A."/>
            <person name="Segal G."/>
        </authorList>
    </citation>
    <scope>NUCLEOTIDE SEQUENCE [LARGE SCALE GENOMIC DNA]</scope>
    <source>
        <strain evidence="2 3">SE-32A-C8</strain>
    </source>
</reference>
<proteinExistence type="predicted"/>
<evidence type="ECO:0000313" key="3">
    <source>
        <dbReference type="Proteomes" id="UP000054773"/>
    </source>
</evidence>
<dbReference type="STRING" id="448.Lery_0288"/>
<dbReference type="Proteomes" id="UP000054773">
    <property type="component" value="Unassembled WGS sequence"/>
</dbReference>
<comment type="caution">
    <text evidence="2">The sequence shown here is derived from an EMBL/GenBank/DDBJ whole genome shotgun (WGS) entry which is preliminary data.</text>
</comment>
<dbReference type="AlphaFoldDB" id="A0A0W0TVE1"/>
<evidence type="ECO:0008006" key="4">
    <source>
        <dbReference type="Google" id="ProtNLM"/>
    </source>
</evidence>
<dbReference type="EMBL" id="LNYA01000003">
    <property type="protein sequence ID" value="KTC99387.1"/>
    <property type="molecule type" value="Genomic_DNA"/>
</dbReference>
<protein>
    <recommendedName>
        <fullName evidence="4">Tfp pilus assembly protein PilW</fullName>
    </recommendedName>
</protein>
<dbReference type="InterPro" id="IPR012902">
    <property type="entry name" value="N_methyl_site"/>
</dbReference>
<keyword evidence="3" id="KW-1185">Reference proteome</keyword>
<dbReference type="Pfam" id="PF07963">
    <property type="entry name" value="N_methyl"/>
    <property type="match status" value="1"/>
</dbReference>
<dbReference type="RefSeq" id="WP_058525468.1">
    <property type="nucleotide sequence ID" value="NZ_CAAAHY010000001.1"/>
</dbReference>
<evidence type="ECO:0000256" key="1">
    <source>
        <dbReference type="SAM" id="Phobius"/>
    </source>
</evidence>
<dbReference type="PROSITE" id="PS00409">
    <property type="entry name" value="PROKAR_NTER_METHYL"/>
    <property type="match status" value="1"/>
</dbReference>